<feature type="transmembrane region" description="Helical" evidence="8">
    <location>
        <begin position="434"/>
        <end position="455"/>
    </location>
</feature>
<dbReference type="Pfam" id="PF07670">
    <property type="entry name" value="Gate"/>
    <property type="match status" value="1"/>
</dbReference>
<dbReference type="InterPro" id="IPR002668">
    <property type="entry name" value="CNT_N_dom"/>
</dbReference>
<evidence type="ECO:0000256" key="2">
    <source>
        <dbReference type="ARBA" id="ARBA00009033"/>
    </source>
</evidence>
<gene>
    <name evidence="12" type="ORF">WDZ17_09235</name>
</gene>
<evidence type="ECO:0000259" key="9">
    <source>
        <dbReference type="Pfam" id="PF01773"/>
    </source>
</evidence>
<organism evidence="12 13">
    <name type="scientific">Pseudokineococcus basanitobsidens</name>
    <dbReference type="NCBI Taxonomy" id="1926649"/>
    <lineage>
        <taxon>Bacteria</taxon>
        <taxon>Bacillati</taxon>
        <taxon>Actinomycetota</taxon>
        <taxon>Actinomycetes</taxon>
        <taxon>Kineosporiales</taxon>
        <taxon>Kineosporiaceae</taxon>
        <taxon>Pseudokineococcus</taxon>
    </lineage>
</organism>
<evidence type="ECO:0000256" key="7">
    <source>
        <dbReference type="SAM" id="MobiDB-lite"/>
    </source>
</evidence>
<keyword evidence="6 8" id="KW-0472">Membrane</keyword>
<comment type="subcellular location">
    <subcellularLocation>
        <location evidence="1">Cell membrane</location>
        <topology evidence="1">Multi-pass membrane protein</topology>
    </subcellularLocation>
</comment>
<feature type="domain" description="Concentrative nucleoside transporter C-terminal" evidence="10">
    <location>
        <begin position="219"/>
        <end position="449"/>
    </location>
</feature>
<dbReference type="Pfam" id="PF01773">
    <property type="entry name" value="Nucleos_tra2_N"/>
    <property type="match status" value="1"/>
</dbReference>
<evidence type="ECO:0000256" key="3">
    <source>
        <dbReference type="ARBA" id="ARBA00022475"/>
    </source>
</evidence>
<feature type="region of interest" description="Disordered" evidence="7">
    <location>
        <begin position="254"/>
        <end position="273"/>
    </location>
</feature>
<keyword evidence="3" id="KW-1003">Cell membrane</keyword>
<dbReference type="Proteomes" id="UP001387100">
    <property type="component" value="Unassembled WGS sequence"/>
</dbReference>
<evidence type="ECO:0000259" key="11">
    <source>
        <dbReference type="Pfam" id="PF07670"/>
    </source>
</evidence>
<feature type="transmembrane region" description="Helical" evidence="8">
    <location>
        <begin position="392"/>
        <end position="414"/>
    </location>
</feature>
<keyword evidence="13" id="KW-1185">Reference proteome</keyword>
<feature type="transmembrane region" description="Helical" evidence="8">
    <location>
        <begin position="190"/>
        <end position="213"/>
    </location>
</feature>
<evidence type="ECO:0000256" key="1">
    <source>
        <dbReference type="ARBA" id="ARBA00004651"/>
    </source>
</evidence>
<evidence type="ECO:0000256" key="6">
    <source>
        <dbReference type="ARBA" id="ARBA00023136"/>
    </source>
</evidence>
<feature type="transmembrane region" description="Helical" evidence="8">
    <location>
        <begin position="54"/>
        <end position="72"/>
    </location>
</feature>
<evidence type="ECO:0000313" key="12">
    <source>
        <dbReference type="EMBL" id="MEJ5945473.1"/>
    </source>
</evidence>
<keyword evidence="4 8" id="KW-0812">Transmembrane</keyword>
<name>A0ABU8RK79_9ACTN</name>
<dbReference type="EMBL" id="JBBIAA010000008">
    <property type="protein sequence ID" value="MEJ5945473.1"/>
    <property type="molecule type" value="Genomic_DNA"/>
</dbReference>
<dbReference type="PANTHER" id="PTHR10590:SF4">
    <property type="entry name" value="SOLUTE CARRIER FAMILY 28 MEMBER 3"/>
    <property type="match status" value="1"/>
</dbReference>
<dbReference type="Pfam" id="PF07662">
    <property type="entry name" value="Nucleos_tra2_C"/>
    <property type="match status" value="1"/>
</dbReference>
<feature type="domain" description="Concentrative nucleoside transporter N-terminal" evidence="9">
    <location>
        <begin position="30"/>
        <end position="103"/>
    </location>
</feature>
<feature type="transmembrane region" description="Helical" evidence="8">
    <location>
        <begin position="113"/>
        <end position="134"/>
    </location>
</feature>
<proteinExistence type="inferred from homology"/>
<evidence type="ECO:0000256" key="8">
    <source>
        <dbReference type="SAM" id="Phobius"/>
    </source>
</evidence>
<comment type="similarity">
    <text evidence="2">Belongs to the concentrative nucleoside transporter (CNT) (TC 2.A.41) family.</text>
</comment>
<dbReference type="InterPro" id="IPR011642">
    <property type="entry name" value="Gate_dom"/>
</dbReference>
<dbReference type="PANTHER" id="PTHR10590">
    <property type="entry name" value="SODIUM/NUCLEOSIDE COTRANSPORTER"/>
    <property type="match status" value="1"/>
</dbReference>
<evidence type="ECO:0000256" key="5">
    <source>
        <dbReference type="ARBA" id="ARBA00022989"/>
    </source>
</evidence>
<evidence type="ECO:0000256" key="4">
    <source>
        <dbReference type="ARBA" id="ARBA00022692"/>
    </source>
</evidence>
<feature type="domain" description="Nucleoside transporter/FeoB GTPase Gate" evidence="11">
    <location>
        <begin position="117"/>
        <end position="215"/>
    </location>
</feature>
<feature type="compositionally biased region" description="Acidic residues" evidence="7">
    <location>
        <begin position="258"/>
        <end position="268"/>
    </location>
</feature>
<evidence type="ECO:0000259" key="10">
    <source>
        <dbReference type="Pfam" id="PF07662"/>
    </source>
</evidence>
<protein>
    <submittedName>
        <fullName evidence="12">Nucleoside transporter C-terminal domain-containing protein</fullName>
    </submittedName>
</protein>
<evidence type="ECO:0000313" key="13">
    <source>
        <dbReference type="Proteomes" id="UP001387100"/>
    </source>
</evidence>
<sequence length="456" mass="47270">MARRTVARSTVERSTVEPYGAEVGELRGVLGLLLLLGVAVLVSRDRRGIRWRTVVVALALQVGFALLVLGWGPGAAALGWVSARFETLIGYAQEGTAFVFGPLLDVTEDGGSAAFALGVLPVIVFLGALIGLLLHLRVVQYLTYYLGGALGRLLRVSDVESVYGATVVFLGMSEAPLMIAPYLRRLRTAQVFTVMTGGLAAAAGSTLVGYAVLGAPLEYLLAATVMNAPAGLLMAKATWPDSTVETEAERRARLGLGPDEEVQQDPADEDAHTDVRRYRDTESANAIDAVGRGALAGGRIAVTVAALLVAFVALIALANGVLSAVGGWFGVDDLTFQGLLGTVLSPLAWLLGVPWSEAATAGSFIGQKTVLNEFVAFAAFGPQVDQLAPTTVAVVTFALAGFANFSSIAIQIGVLSSLHPPLRPVVARLGLRALLAGSLANLSNAAIAGVVVSAVT</sequence>
<keyword evidence="5 8" id="KW-1133">Transmembrane helix</keyword>
<dbReference type="InterPro" id="IPR008276">
    <property type="entry name" value="C_nuclsd_transpt"/>
</dbReference>
<reference evidence="12 13" key="1">
    <citation type="journal article" date="2017" name="Int. J. Syst. Evol. Microbiol.">
        <title>Pseudokineococcus basanitobsidens sp. nov., isolated from volcanic rock.</title>
        <authorList>
            <person name="Lee D.W."/>
            <person name="Park M.Y."/>
            <person name="Kim J.J."/>
            <person name="Kim B.S."/>
        </authorList>
    </citation>
    <scope>NUCLEOTIDE SEQUENCE [LARGE SCALE GENOMIC DNA]</scope>
    <source>
        <strain evidence="12 13">DSM 103726</strain>
    </source>
</reference>
<feature type="transmembrane region" description="Helical" evidence="8">
    <location>
        <begin position="300"/>
        <end position="322"/>
    </location>
</feature>
<accession>A0ABU8RK79</accession>
<comment type="caution">
    <text evidence="12">The sequence shown here is derived from an EMBL/GenBank/DDBJ whole genome shotgun (WGS) entry which is preliminary data.</text>
</comment>
<dbReference type="InterPro" id="IPR011657">
    <property type="entry name" value="CNT_C_dom"/>
</dbReference>